<dbReference type="GO" id="GO:0005886">
    <property type="term" value="C:plasma membrane"/>
    <property type="evidence" value="ECO:0007669"/>
    <property type="project" value="UniProtKB-ARBA"/>
</dbReference>
<dbReference type="AlphaFoldDB" id="A0A9W7ERN8"/>
<evidence type="ECO:0000256" key="5">
    <source>
        <dbReference type="ARBA" id="ARBA00023136"/>
    </source>
</evidence>
<organism evidence="7 8">
    <name type="scientific">Triparma strigata</name>
    <dbReference type="NCBI Taxonomy" id="1606541"/>
    <lineage>
        <taxon>Eukaryota</taxon>
        <taxon>Sar</taxon>
        <taxon>Stramenopiles</taxon>
        <taxon>Ochrophyta</taxon>
        <taxon>Bolidophyceae</taxon>
        <taxon>Parmales</taxon>
        <taxon>Triparmaceae</taxon>
        <taxon>Triparma</taxon>
    </lineage>
</organism>
<accession>A0A9W7ERN8</accession>
<dbReference type="Pfam" id="PF09815">
    <property type="entry name" value="XK-related"/>
    <property type="match status" value="1"/>
</dbReference>
<feature type="transmembrane region" description="Helical" evidence="6">
    <location>
        <begin position="333"/>
        <end position="353"/>
    </location>
</feature>
<dbReference type="OrthoDB" id="197540at2759"/>
<feature type="transmembrane region" description="Helical" evidence="6">
    <location>
        <begin position="264"/>
        <end position="286"/>
    </location>
</feature>
<comment type="similarity">
    <text evidence="2">Belongs to the XK family.</text>
</comment>
<proteinExistence type="inferred from homology"/>
<protein>
    <submittedName>
        <fullName evidence="7">Uncharacterized protein</fullName>
    </submittedName>
</protein>
<name>A0A9W7ERN8_9STRA</name>
<evidence type="ECO:0000313" key="7">
    <source>
        <dbReference type="EMBL" id="GMH88262.1"/>
    </source>
</evidence>
<dbReference type="Proteomes" id="UP001165085">
    <property type="component" value="Unassembled WGS sequence"/>
</dbReference>
<feature type="transmembrane region" description="Helical" evidence="6">
    <location>
        <begin position="232"/>
        <end position="252"/>
    </location>
</feature>
<gene>
    <name evidence="7" type="ORF">TrST_g6921</name>
</gene>
<dbReference type="EMBL" id="BRXY01000341">
    <property type="protein sequence ID" value="GMH88262.1"/>
    <property type="molecule type" value="Genomic_DNA"/>
</dbReference>
<keyword evidence="4 6" id="KW-1133">Transmembrane helix</keyword>
<evidence type="ECO:0000313" key="8">
    <source>
        <dbReference type="Proteomes" id="UP001165085"/>
    </source>
</evidence>
<feature type="transmembrane region" description="Helical" evidence="6">
    <location>
        <begin position="189"/>
        <end position="209"/>
    </location>
</feature>
<evidence type="ECO:0000256" key="3">
    <source>
        <dbReference type="ARBA" id="ARBA00022692"/>
    </source>
</evidence>
<feature type="transmembrane region" description="Helical" evidence="6">
    <location>
        <begin position="373"/>
        <end position="389"/>
    </location>
</feature>
<keyword evidence="3 6" id="KW-0812">Transmembrane</keyword>
<reference evidence="8" key="1">
    <citation type="journal article" date="2023" name="Commun. Biol.">
        <title>Genome analysis of Parmales, the sister group of diatoms, reveals the evolutionary specialization of diatoms from phago-mixotrophs to photoautotrophs.</title>
        <authorList>
            <person name="Ban H."/>
            <person name="Sato S."/>
            <person name="Yoshikawa S."/>
            <person name="Yamada K."/>
            <person name="Nakamura Y."/>
            <person name="Ichinomiya M."/>
            <person name="Sato N."/>
            <person name="Blanc-Mathieu R."/>
            <person name="Endo H."/>
            <person name="Kuwata A."/>
            <person name="Ogata H."/>
        </authorList>
    </citation>
    <scope>NUCLEOTIDE SEQUENCE [LARGE SCALE GENOMIC DNA]</scope>
    <source>
        <strain evidence="8">NIES 3701</strain>
    </source>
</reference>
<feature type="transmembrane region" description="Helical" evidence="6">
    <location>
        <begin position="58"/>
        <end position="80"/>
    </location>
</feature>
<comment type="caution">
    <text evidence="7">The sequence shown here is derived from an EMBL/GenBank/DDBJ whole genome shotgun (WGS) entry which is preliminary data.</text>
</comment>
<dbReference type="InterPro" id="IPR018629">
    <property type="entry name" value="XK-rel"/>
</dbReference>
<feature type="transmembrane region" description="Helical" evidence="6">
    <location>
        <begin position="86"/>
        <end position="109"/>
    </location>
</feature>
<keyword evidence="5 6" id="KW-0472">Membrane</keyword>
<comment type="subcellular location">
    <subcellularLocation>
        <location evidence="1">Membrane</location>
        <topology evidence="1">Multi-pass membrane protein</topology>
    </subcellularLocation>
</comment>
<sequence length="496" mass="55791">MANAIDIAKVAPQPSQEPSSSISKQRSFASEVLEKTTTMIVKTYDFAQANKIISRMQLYGTAVLCIFDMVTDIMMVAKYFEEKEYGFAKATLTCITLNLALQSLTTYAVNMNKPWKKQVTEQLIVFSLVKQGVVAFRAEAKEAINIDEEILDATGEMTITRVTEMVTEAIPGTVIQVFAIMKLGMDSTLVISLVSSILCASFLSAVISYEYDIDDHNRDDKSNFYGFIPERLRWKLACFVALASLSAFNLMIRSLGTCLIMMSMGSTFMLSMLVGEMLLFAAYKIVRQDHYYWVPAYGVIGFLATVLVPLLIKACTDWSAVMHFRGPPEIGGAYVIFTLGMTIVWGLLGASLYDSDELANSVIDTDTVLKGTLWGSVGIVASMVLLLYSSETQYLETFWTLQTGKEYIREYFTLNTEDRLKIVMLSKNENMWRAALGEEVKAWLKERLPVWIDEGPEWFDDEKKVLIQDWMVDDKALLIKLRSKEEGATIKSTEEL</sequence>
<keyword evidence="8" id="KW-1185">Reference proteome</keyword>
<evidence type="ECO:0000256" key="4">
    <source>
        <dbReference type="ARBA" id="ARBA00022989"/>
    </source>
</evidence>
<evidence type="ECO:0000256" key="1">
    <source>
        <dbReference type="ARBA" id="ARBA00004141"/>
    </source>
</evidence>
<evidence type="ECO:0000256" key="2">
    <source>
        <dbReference type="ARBA" id="ARBA00008789"/>
    </source>
</evidence>
<feature type="transmembrane region" description="Helical" evidence="6">
    <location>
        <begin position="292"/>
        <end position="312"/>
    </location>
</feature>
<evidence type="ECO:0000256" key="6">
    <source>
        <dbReference type="SAM" id="Phobius"/>
    </source>
</evidence>